<keyword evidence="1" id="KW-0472">Membrane</keyword>
<sequence length="140" mass="15569">MAWAYSKAVEASKPLVALSQQYTVPLAAKASAMETLLRSPPETPRMVEQPLPGRPRTKHISPGLTTPVISLTIFFSGVPWFFLPMDLIASKGPMTRSLTVGAYENSESTPHVVTFSITTPVERKWIPWEDADFKKEVRIL</sequence>
<dbReference type="EMBL" id="JAEUBG010005785">
    <property type="protein sequence ID" value="KAH3672646.1"/>
    <property type="molecule type" value="Genomic_DNA"/>
</dbReference>
<accession>A0A9P8TB63</accession>
<dbReference type="AlphaFoldDB" id="A0A9P8TB63"/>
<feature type="transmembrane region" description="Helical" evidence="1">
    <location>
        <begin position="68"/>
        <end position="89"/>
    </location>
</feature>
<evidence type="ECO:0000313" key="3">
    <source>
        <dbReference type="Proteomes" id="UP000774326"/>
    </source>
</evidence>
<protein>
    <submittedName>
        <fullName evidence="2">Uncharacterized protein</fullName>
    </submittedName>
</protein>
<evidence type="ECO:0000256" key="1">
    <source>
        <dbReference type="SAM" id="Phobius"/>
    </source>
</evidence>
<keyword evidence="1" id="KW-0812">Transmembrane</keyword>
<reference evidence="2" key="1">
    <citation type="journal article" date="2021" name="Open Biol.">
        <title>Shared evolutionary footprints suggest mitochondrial oxidative damage underlies multiple complex I losses in fungi.</title>
        <authorList>
            <person name="Schikora-Tamarit M.A."/>
            <person name="Marcet-Houben M."/>
            <person name="Nosek J."/>
            <person name="Gabaldon T."/>
        </authorList>
    </citation>
    <scope>NUCLEOTIDE SEQUENCE</scope>
    <source>
        <strain evidence="2">CBS2887</strain>
    </source>
</reference>
<keyword evidence="1" id="KW-1133">Transmembrane helix</keyword>
<proteinExistence type="predicted"/>
<dbReference type="Proteomes" id="UP000774326">
    <property type="component" value="Unassembled WGS sequence"/>
</dbReference>
<evidence type="ECO:0000313" key="2">
    <source>
        <dbReference type="EMBL" id="KAH3672646.1"/>
    </source>
</evidence>
<name>A0A9P8TB63_WICPI</name>
<gene>
    <name evidence="2" type="ORF">WICPIJ_010016</name>
</gene>
<keyword evidence="3" id="KW-1185">Reference proteome</keyword>
<reference evidence="2" key="2">
    <citation type="submission" date="2021-01" db="EMBL/GenBank/DDBJ databases">
        <authorList>
            <person name="Schikora-Tamarit M.A."/>
        </authorList>
    </citation>
    <scope>NUCLEOTIDE SEQUENCE</scope>
    <source>
        <strain evidence="2">CBS2887</strain>
    </source>
</reference>
<organism evidence="2 3">
    <name type="scientific">Wickerhamomyces pijperi</name>
    <name type="common">Yeast</name>
    <name type="synonym">Pichia pijperi</name>
    <dbReference type="NCBI Taxonomy" id="599730"/>
    <lineage>
        <taxon>Eukaryota</taxon>
        <taxon>Fungi</taxon>
        <taxon>Dikarya</taxon>
        <taxon>Ascomycota</taxon>
        <taxon>Saccharomycotina</taxon>
        <taxon>Saccharomycetes</taxon>
        <taxon>Phaffomycetales</taxon>
        <taxon>Wickerhamomycetaceae</taxon>
        <taxon>Wickerhamomyces</taxon>
    </lineage>
</organism>
<comment type="caution">
    <text evidence="2">The sequence shown here is derived from an EMBL/GenBank/DDBJ whole genome shotgun (WGS) entry which is preliminary data.</text>
</comment>